<evidence type="ECO:0000313" key="3">
    <source>
        <dbReference type="Proteomes" id="UP000435837"/>
    </source>
</evidence>
<feature type="compositionally biased region" description="Pro residues" evidence="1">
    <location>
        <begin position="31"/>
        <end position="40"/>
    </location>
</feature>
<comment type="caution">
    <text evidence="2">The sequence shown here is derived from an EMBL/GenBank/DDBJ whole genome shotgun (WGS) entry which is preliminary data.</text>
</comment>
<dbReference type="EMBL" id="BLIN01000003">
    <property type="protein sequence ID" value="GFE06498.1"/>
    <property type="molecule type" value="Genomic_DNA"/>
</dbReference>
<feature type="compositionally biased region" description="Polar residues" evidence="1">
    <location>
        <begin position="93"/>
        <end position="103"/>
    </location>
</feature>
<sequence length="103" mass="10622">MSRADSRLPLSMGPMPSGAIMPIPQASDSPEPIPGPPTWPPREIAPLAGTGPVCHRRVDSPTEQLEVQLVFPADLVRTAAPGVPGKTPATVPAQVTGSTRPSA</sequence>
<dbReference type="Proteomes" id="UP000435837">
    <property type="component" value="Unassembled WGS sequence"/>
</dbReference>
<evidence type="ECO:0000313" key="2">
    <source>
        <dbReference type="EMBL" id="GFE06498.1"/>
    </source>
</evidence>
<dbReference type="AlphaFoldDB" id="A0A640S603"/>
<gene>
    <name evidence="2" type="ORF">Scani_27660</name>
</gene>
<reference evidence="2 3" key="1">
    <citation type="submission" date="2019-12" db="EMBL/GenBank/DDBJ databases">
        <title>Whole genome shotgun sequence of Streptomyces caniferus NBRC 15389.</title>
        <authorList>
            <person name="Ichikawa N."/>
            <person name="Kimura A."/>
            <person name="Kitahashi Y."/>
            <person name="Komaki H."/>
            <person name="Tamura T."/>
        </authorList>
    </citation>
    <scope>NUCLEOTIDE SEQUENCE [LARGE SCALE GENOMIC DNA]</scope>
    <source>
        <strain evidence="2 3">NBRC 15389</strain>
    </source>
</reference>
<organism evidence="2 3">
    <name type="scientific">Streptomyces caniferus</name>
    <dbReference type="NCBI Taxonomy" id="285557"/>
    <lineage>
        <taxon>Bacteria</taxon>
        <taxon>Bacillati</taxon>
        <taxon>Actinomycetota</taxon>
        <taxon>Actinomycetes</taxon>
        <taxon>Kitasatosporales</taxon>
        <taxon>Streptomycetaceae</taxon>
        <taxon>Streptomyces</taxon>
    </lineage>
</organism>
<proteinExistence type="predicted"/>
<accession>A0A640S603</accession>
<name>A0A640S603_9ACTN</name>
<evidence type="ECO:0000256" key="1">
    <source>
        <dbReference type="SAM" id="MobiDB-lite"/>
    </source>
</evidence>
<feature type="region of interest" description="Disordered" evidence="1">
    <location>
        <begin position="79"/>
        <end position="103"/>
    </location>
</feature>
<protein>
    <submittedName>
        <fullName evidence="2">Uncharacterized protein</fullName>
    </submittedName>
</protein>
<feature type="region of interest" description="Disordered" evidence="1">
    <location>
        <begin position="1"/>
        <end position="51"/>
    </location>
</feature>